<dbReference type="InterPro" id="IPR050263">
    <property type="entry name" value="Bact_Fimbrial_Adh_Pro"/>
</dbReference>
<keyword evidence="4" id="KW-1185">Reference proteome</keyword>
<evidence type="ECO:0000256" key="1">
    <source>
        <dbReference type="SAM" id="SignalP"/>
    </source>
</evidence>
<reference evidence="3 4" key="1">
    <citation type="submission" date="2023-08" db="EMBL/GenBank/DDBJ databases">
        <authorList>
            <person name="Dale J."/>
        </authorList>
    </citation>
    <scope>NUCLEOTIDE SEQUENCE [LARGE SCALE GENOMIC DNA]</scope>
    <source>
        <strain evidence="3 4">2023EL-00788</strain>
    </source>
</reference>
<feature type="domain" description="Fimbrial-type adhesion" evidence="2">
    <location>
        <begin position="35"/>
        <end position="177"/>
    </location>
</feature>
<dbReference type="InterPro" id="IPR036937">
    <property type="entry name" value="Adhesion_dom_fimbrial_sf"/>
</dbReference>
<dbReference type="SUPFAM" id="SSF49401">
    <property type="entry name" value="Bacterial adhesins"/>
    <property type="match status" value="1"/>
</dbReference>
<dbReference type="PANTHER" id="PTHR33420:SF4">
    <property type="entry name" value="FIMBRIAL-LIKE PROTEIN FIMF"/>
    <property type="match status" value="1"/>
</dbReference>
<organism evidence="3 4">
    <name type="scientific">Enterobacter soli</name>
    <dbReference type="NCBI Taxonomy" id="885040"/>
    <lineage>
        <taxon>Bacteria</taxon>
        <taxon>Pseudomonadati</taxon>
        <taxon>Pseudomonadota</taxon>
        <taxon>Gammaproteobacteria</taxon>
        <taxon>Enterobacterales</taxon>
        <taxon>Enterobacteriaceae</taxon>
        <taxon>Enterobacter</taxon>
    </lineage>
</organism>
<dbReference type="InterPro" id="IPR008966">
    <property type="entry name" value="Adhesion_dom_sf"/>
</dbReference>
<dbReference type="Proteomes" id="UP001225042">
    <property type="component" value="Unassembled WGS sequence"/>
</dbReference>
<name>A0AAW8H9S3_9ENTR</name>
<gene>
    <name evidence="3" type="primary">sfmF</name>
    <name evidence="3" type="ORF">RBJ67_15720</name>
</gene>
<dbReference type="GO" id="GO:0009289">
    <property type="term" value="C:pilus"/>
    <property type="evidence" value="ECO:0007669"/>
    <property type="project" value="InterPro"/>
</dbReference>
<dbReference type="Gene3D" id="2.60.40.1090">
    <property type="entry name" value="Fimbrial-type adhesion domain"/>
    <property type="match status" value="1"/>
</dbReference>
<dbReference type="GO" id="GO:0043709">
    <property type="term" value="P:cell adhesion involved in single-species biofilm formation"/>
    <property type="evidence" value="ECO:0007669"/>
    <property type="project" value="TreeGrafter"/>
</dbReference>
<evidence type="ECO:0000313" key="4">
    <source>
        <dbReference type="Proteomes" id="UP001225042"/>
    </source>
</evidence>
<proteinExistence type="predicted"/>
<feature type="signal peptide" evidence="1">
    <location>
        <begin position="1"/>
        <end position="26"/>
    </location>
</feature>
<evidence type="ECO:0000313" key="3">
    <source>
        <dbReference type="EMBL" id="MDQ2257581.1"/>
    </source>
</evidence>
<keyword evidence="1" id="KW-0732">Signal</keyword>
<dbReference type="PANTHER" id="PTHR33420">
    <property type="entry name" value="FIMBRIAL SUBUNIT ELFA-RELATED"/>
    <property type="match status" value="1"/>
</dbReference>
<comment type="caution">
    <text evidence="3">The sequence shown here is derived from an EMBL/GenBank/DDBJ whole genome shotgun (WGS) entry which is preliminary data.</text>
</comment>
<dbReference type="Pfam" id="PF00419">
    <property type="entry name" value="Fimbrial"/>
    <property type="match status" value="1"/>
</dbReference>
<dbReference type="EMBL" id="JAVDKS010000006">
    <property type="protein sequence ID" value="MDQ2257581.1"/>
    <property type="molecule type" value="Genomic_DNA"/>
</dbReference>
<evidence type="ECO:0000259" key="2">
    <source>
        <dbReference type="Pfam" id="PF00419"/>
    </source>
</evidence>
<sequence>MNKGGAMRRLSKALLLVALVHANAHATTALGEINIELYGNIVDFTCVAEGSDSDKIVTLGTWPTKQLSTTGSRTQPVPFTLKLTGCPPGAASITFSGKEDGSDSGLLALNDSSQASNVAVEIRDRDKTRLALQQASQTVAVDAQGNAELSFYANYIATADNPQPGRADADATFMINYN</sequence>
<accession>A0AAW8H9S3</accession>
<dbReference type="InterPro" id="IPR000259">
    <property type="entry name" value="Adhesion_dom_fimbrial"/>
</dbReference>
<protein>
    <submittedName>
        <fullName evidence="3">Fimbria assembly protein</fullName>
    </submittedName>
</protein>
<dbReference type="NCBIfam" id="NF007402">
    <property type="entry name" value="PRK09934.1"/>
    <property type="match status" value="1"/>
</dbReference>
<dbReference type="AlphaFoldDB" id="A0AAW8H9S3"/>
<feature type="chain" id="PRO_5043947866" evidence="1">
    <location>
        <begin position="27"/>
        <end position="178"/>
    </location>
</feature>